<dbReference type="OrthoDB" id="710170at2"/>
<protein>
    <recommendedName>
        <fullName evidence="3">Membrane protein insertion efficiency factor YidD</fullName>
    </recommendedName>
</protein>
<evidence type="ECO:0008006" key="3">
    <source>
        <dbReference type="Google" id="ProtNLM"/>
    </source>
</evidence>
<keyword evidence="2" id="KW-1185">Reference proteome</keyword>
<comment type="caution">
    <text evidence="1">The sequence shown here is derived from an EMBL/GenBank/DDBJ whole genome shotgun (WGS) entry which is preliminary data.</text>
</comment>
<organism evidence="1 2">
    <name type="scientific">Leeuwenhoekiella polynyae</name>
    <dbReference type="NCBI Taxonomy" id="1550906"/>
    <lineage>
        <taxon>Bacteria</taxon>
        <taxon>Pseudomonadati</taxon>
        <taxon>Bacteroidota</taxon>
        <taxon>Flavobacteriia</taxon>
        <taxon>Flavobacteriales</taxon>
        <taxon>Flavobacteriaceae</taxon>
        <taxon>Leeuwenhoekiella</taxon>
    </lineage>
</organism>
<reference evidence="1 2" key="1">
    <citation type="submission" date="2018-07" db="EMBL/GenBank/DDBJ databases">
        <title>Leeuwenhoekiella genomics.</title>
        <authorList>
            <person name="Tahon G."/>
            <person name="Willems A."/>
        </authorList>
    </citation>
    <scope>NUCLEOTIDE SEQUENCE [LARGE SCALE GENOMIC DNA]</scope>
    <source>
        <strain evidence="1 2">LMG 29608</strain>
    </source>
</reference>
<accession>A0A4Q0P1J7</accession>
<dbReference type="AlphaFoldDB" id="A0A4Q0P1J7"/>
<dbReference type="Proteomes" id="UP000289859">
    <property type="component" value="Unassembled WGS sequence"/>
</dbReference>
<name>A0A4Q0P1J7_9FLAO</name>
<gene>
    <name evidence="1" type="ORF">DSM02_2525</name>
</gene>
<evidence type="ECO:0000313" key="2">
    <source>
        <dbReference type="Proteomes" id="UP000289859"/>
    </source>
</evidence>
<dbReference type="SMART" id="SM01234">
    <property type="entry name" value="Haemolytic"/>
    <property type="match status" value="1"/>
</dbReference>
<dbReference type="Pfam" id="PF01809">
    <property type="entry name" value="YidD"/>
    <property type="match status" value="1"/>
</dbReference>
<evidence type="ECO:0000313" key="1">
    <source>
        <dbReference type="EMBL" id="RXG20354.1"/>
    </source>
</evidence>
<dbReference type="InterPro" id="IPR002696">
    <property type="entry name" value="Membr_insert_effic_factor_YidD"/>
</dbReference>
<dbReference type="RefSeq" id="WP_128765932.1">
    <property type="nucleotide sequence ID" value="NZ_JBHUOO010000016.1"/>
</dbReference>
<proteinExistence type="predicted"/>
<sequence length="88" mass="10463">MRIILLILIKLYWFVIPKTSRRRCLFKKSCSHYVYEITIEKGFLGGLKALRFRYNHCRPGYYILKEERVIISAGGKSFDSQTIKPEIF</sequence>
<dbReference type="EMBL" id="QOVK01000011">
    <property type="protein sequence ID" value="RXG20354.1"/>
    <property type="molecule type" value="Genomic_DNA"/>
</dbReference>
<dbReference type="NCBIfam" id="TIGR00278">
    <property type="entry name" value="membrane protein insertion efficiency factor YidD"/>
    <property type="match status" value="1"/>
</dbReference>